<dbReference type="Gramene" id="OMERI02G19920.1">
    <property type="protein sequence ID" value="OMERI02G19920.1"/>
    <property type="gene ID" value="OMERI02G19920"/>
</dbReference>
<protein>
    <submittedName>
        <fullName evidence="2">Uncharacterized protein</fullName>
    </submittedName>
</protein>
<accession>A0A0E0CLT4</accession>
<evidence type="ECO:0000256" key="1">
    <source>
        <dbReference type="SAM" id="MobiDB-lite"/>
    </source>
</evidence>
<organism evidence="2">
    <name type="scientific">Oryza meridionalis</name>
    <dbReference type="NCBI Taxonomy" id="40149"/>
    <lineage>
        <taxon>Eukaryota</taxon>
        <taxon>Viridiplantae</taxon>
        <taxon>Streptophyta</taxon>
        <taxon>Embryophyta</taxon>
        <taxon>Tracheophyta</taxon>
        <taxon>Spermatophyta</taxon>
        <taxon>Magnoliopsida</taxon>
        <taxon>Liliopsida</taxon>
        <taxon>Poales</taxon>
        <taxon>Poaceae</taxon>
        <taxon>BOP clade</taxon>
        <taxon>Oryzoideae</taxon>
        <taxon>Oryzeae</taxon>
        <taxon>Oryzinae</taxon>
        <taxon>Oryza</taxon>
    </lineage>
</organism>
<reference evidence="2" key="2">
    <citation type="submission" date="2018-05" db="EMBL/GenBank/DDBJ databases">
        <title>OmerRS3 (Oryza meridionalis Reference Sequence Version 3).</title>
        <authorList>
            <person name="Zhang J."/>
            <person name="Kudrna D."/>
            <person name="Lee S."/>
            <person name="Talag J."/>
            <person name="Welchert J."/>
            <person name="Wing R.A."/>
        </authorList>
    </citation>
    <scope>NUCLEOTIDE SEQUENCE [LARGE SCALE GENOMIC DNA]</scope>
    <source>
        <strain evidence="2">cv. OR44</strain>
    </source>
</reference>
<dbReference type="AlphaFoldDB" id="A0A0E0CLT4"/>
<dbReference type="EnsemblPlants" id="OMERI02G19920.1">
    <property type="protein sequence ID" value="OMERI02G19920.1"/>
    <property type="gene ID" value="OMERI02G19920"/>
</dbReference>
<reference evidence="2" key="1">
    <citation type="submission" date="2015-04" db="UniProtKB">
        <authorList>
            <consortium name="EnsemblPlants"/>
        </authorList>
    </citation>
    <scope>IDENTIFICATION</scope>
</reference>
<sequence length="77" mass="8503">MRRKQRDERRRPCSLARSLARWMGIDAGGGGGGCAHQDGCGGSSWTNDGAPCSVGGMDGDRRSRSRRRRRQRWAKAN</sequence>
<name>A0A0E0CLT4_9ORYZ</name>
<proteinExistence type="predicted"/>
<dbReference type="HOGENOM" id="CLU_2708820_0_0_1"/>
<evidence type="ECO:0000313" key="3">
    <source>
        <dbReference type="Proteomes" id="UP000008021"/>
    </source>
</evidence>
<feature type="region of interest" description="Disordered" evidence="1">
    <location>
        <begin position="45"/>
        <end position="77"/>
    </location>
</feature>
<feature type="compositionally biased region" description="Basic residues" evidence="1">
    <location>
        <begin position="63"/>
        <end position="77"/>
    </location>
</feature>
<dbReference type="Proteomes" id="UP000008021">
    <property type="component" value="Chromosome 2"/>
</dbReference>
<evidence type="ECO:0000313" key="2">
    <source>
        <dbReference type="EnsemblPlants" id="OMERI02G19920.1"/>
    </source>
</evidence>
<keyword evidence="3" id="KW-1185">Reference proteome</keyword>